<sequence>MKCYFNRKSIVVSWEMFAKQILKAPVRRQFRLKEIELTSRLDHLKDVILKMMAENMLKKYEKYWGSYQKINMYLFVAKRYSHYYFSLLCGEDKASEVTSKVRSKLNELYDQYKLLYNENAAYKDETHNPSEMEIDSNEVDFATAFNIGFMKLVEKTDGEESKTEVDSGGTHLHSKLVTFFTKTDVLEVVMKWKKLHQERMYVGGWNRVGNRTNSTTSFTILVYRTESSLKLASMGDTKSLESNGTNGVETLGDDLVVPKVAK</sequence>
<dbReference type="AlphaFoldDB" id="A0A4Y1RXZ6"/>
<proteinExistence type="predicted"/>
<organism evidence="1">
    <name type="scientific">Prunus dulcis</name>
    <name type="common">Almond</name>
    <name type="synonym">Amygdalus dulcis</name>
    <dbReference type="NCBI Taxonomy" id="3755"/>
    <lineage>
        <taxon>Eukaryota</taxon>
        <taxon>Viridiplantae</taxon>
        <taxon>Streptophyta</taxon>
        <taxon>Embryophyta</taxon>
        <taxon>Tracheophyta</taxon>
        <taxon>Spermatophyta</taxon>
        <taxon>Magnoliopsida</taxon>
        <taxon>eudicotyledons</taxon>
        <taxon>Gunneridae</taxon>
        <taxon>Pentapetalae</taxon>
        <taxon>rosids</taxon>
        <taxon>fabids</taxon>
        <taxon>Rosales</taxon>
        <taxon>Rosaceae</taxon>
        <taxon>Amygdaloideae</taxon>
        <taxon>Amygdaleae</taxon>
        <taxon>Prunus</taxon>
    </lineage>
</organism>
<dbReference type="EMBL" id="AP019304">
    <property type="protein sequence ID" value="BBH09264.1"/>
    <property type="molecule type" value="Genomic_DNA"/>
</dbReference>
<protein>
    <submittedName>
        <fullName evidence="1">Disease resistance protein CC-NBS-LRR class family</fullName>
    </submittedName>
</protein>
<reference evidence="1" key="1">
    <citation type="journal article" date="2019" name="Science">
        <title>Mutation of a bHLH transcription factor allowed almond domestication.</title>
        <authorList>
            <person name="Sanchez-Perez R."/>
            <person name="Pavan S."/>
            <person name="Mazzeo R."/>
            <person name="Moldovan C."/>
            <person name="Aiese Cigliano R."/>
            <person name="Del Cueto J."/>
            <person name="Ricciardi F."/>
            <person name="Lotti C."/>
            <person name="Ricciardi L."/>
            <person name="Dicenta F."/>
            <person name="Lopez-Marques R.L."/>
            <person name="Lindberg Moller B."/>
        </authorList>
    </citation>
    <scope>NUCLEOTIDE SEQUENCE</scope>
</reference>
<evidence type="ECO:0000313" key="1">
    <source>
        <dbReference type="EMBL" id="BBH09264.1"/>
    </source>
</evidence>
<gene>
    <name evidence="1" type="ORF">Prudu_021711</name>
</gene>
<accession>A0A4Y1RXZ6</accession>
<name>A0A4Y1RXZ6_PRUDU</name>